<feature type="transmembrane region" description="Helical" evidence="5">
    <location>
        <begin position="108"/>
        <end position="131"/>
    </location>
</feature>
<dbReference type="EMBL" id="JABWTA010000001">
    <property type="protein sequence ID" value="NVE94258.1"/>
    <property type="molecule type" value="Genomic_DNA"/>
</dbReference>
<proteinExistence type="predicted"/>
<name>A0A850HCB0_9SPHN</name>
<dbReference type="Gene3D" id="1.20.120.550">
    <property type="entry name" value="Membrane associated eicosanoid/glutathione metabolism-like domain"/>
    <property type="match status" value="1"/>
</dbReference>
<evidence type="ECO:0000256" key="4">
    <source>
        <dbReference type="ARBA" id="ARBA00023136"/>
    </source>
</evidence>
<protein>
    <submittedName>
        <fullName evidence="6">MAPEG family protein</fullName>
    </submittedName>
</protein>
<gene>
    <name evidence="6" type="ORF">HUO12_05020</name>
</gene>
<reference evidence="6 7" key="1">
    <citation type="submission" date="2020-06" db="EMBL/GenBank/DDBJ databases">
        <title>Altererythrobacter lutimaris sp. nov., a marine bacterium isolated from a tidal flat.</title>
        <authorList>
            <person name="Kim D."/>
            <person name="Yoo Y."/>
            <person name="Kim J.-J."/>
        </authorList>
    </citation>
    <scope>NUCLEOTIDE SEQUENCE [LARGE SCALE GENOMIC DNA]</scope>
    <source>
        <strain evidence="6 7">JGD-16</strain>
    </source>
</reference>
<feature type="transmembrane region" description="Helical" evidence="5">
    <location>
        <begin position="6"/>
        <end position="24"/>
    </location>
</feature>
<feature type="transmembrane region" description="Helical" evidence="5">
    <location>
        <begin position="78"/>
        <end position="96"/>
    </location>
</feature>
<dbReference type="Pfam" id="PF01124">
    <property type="entry name" value="MAPEG"/>
    <property type="match status" value="1"/>
</dbReference>
<organism evidence="6 7">
    <name type="scientific">Altererythrobacter lutimaris</name>
    <dbReference type="NCBI Taxonomy" id="2743979"/>
    <lineage>
        <taxon>Bacteria</taxon>
        <taxon>Pseudomonadati</taxon>
        <taxon>Pseudomonadota</taxon>
        <taxon>Alphaproteobacteria</taxon>
        <taxon>Sphingomonadales</taxon>
        <taxon>Erythrobacteraceae</taxon>
        <taxon>Altererythrobacter</taxon>
    </lineage>
</organism>
<comment type="caution">
    <text evidence="6">The sequence shown here is derived from an EMBL/GenBank/DDBJ whole genome shotgun (WGS) entry which is preliminary data.</text>
</comment>
<dbReference type="PANTHER" id="PTHR35814">
    <property type="match status" value="1"/>
</dbReference>
<dbReference type="InterPro" id="IPR001129">
    <property type="entry name" value="Membr-assoc_MAPEG"/>
</dbReference>
<comment type="subcellular location">
    <subcellularLocation>
        <location evidence="1">Membrane</location>
    </subcellularLocation>
</comment>
<dbReference type="InterPro" id="IPR023352">
    <property type="entry name" value="MAPEG-like_dom_sf"/>
</dbReference>
<keyword evidence="4 5" id="KW-0472">Membrane</keyword>
<dbReference type="PANTHER" id="PTHR35814:SF1">
    <property type="entry name" value="GLUTATHIONE S-TRANSFERASE-RELATED"/>
    <property type="match status" value="1"/>
</dbReference>
<evidence type="ECO:0000313" key="7">
    <source>
        <dbReference type="Proteomes" id="UP000546031"/>
    </source>
</evidence>
<dbReference type="AlphaFoldDB" id="A0A850HCB0"/>
<keyword evidence="2 5" id="KW-0812">Transmembrane</keyword>
<accession>A0A850HCB0</accession>
<evidence type="ECO:0000256" key="2">
    <source>
        <dbReference type="ARBA" id="ARBA00022692"/>
    </source>
</evidence>
<keyword evidence="3 5" id="KW-1133">Transmembrane helix</keyword>
<evidence type="ECO:0000256" key="3">
    <source>
        <dbReference type="ARBA" id="ARBA00022989"/>
    </source>
</evidence>
<dbReference type="RefSeq" id="WP_176272551.1">
    <property type="nucleotide sequence ID" value="NZ_JABWTA010000001.1"/>
</dbReference>
<dbReference type="SUPFAM" id="SSF161084">
    <property type="entry name" value="MAPEG domain-like"/>
    <property type="match status" value="1"/>
</dbReference>
<evidence type="ECO:0000256" key="5">
    <source>
        <dbReference type="SAM" id="Phobius"/>
    </source>
</evidence>
<dbReference type="Proteomes" id="UP000546031">
    <property type="component" value="Unassembled WGS sequence"/>
</dbReference>
<sequence>MLTLLPVTLTAAAAAAILNVWLMIRIGAIRRAENISVGDEDNENLIRRMRAQANFVESTPFVLILIAAIEISGRGEPWLAWVAGIYMLGRVAHAFGMDGGSLQMGRMIGTLTTMLALLGLAIVAVLISVGVM</sequence>
<evidence type="ECO:0000313" key="6">
    <source>
        <dbReference type="EMBL" id="NVE94258.1"/>
    </source>
</evidence>
<keyword evidence="7" id="KW-1185">Reference proteome</keyword>
<dbReference type="GO" id="GO:0016020">
    <property type="term" value="C:membrane"/>
    <property type="evidence" value="ECO:0007669"/>
    <property type="project" value="UniProtKB-SubCell"/>
</dbReference>
<evidence type="ECO:0000256" key="1">
    <source>
        <dbReference type="ARBA" id="ARBA00004370"/>
    </source>
</evidence>